<evidence type="ECO:0000313" key="2">
    <source>
        <dbReference type="Proteomes" id="UP000439994"/>
    </source>
</evidence>
<dbReference type="AlphaFoldDB" id="A0A6N8F376"/>
<keyword evidence="2" id="KW-1185">Reference proteome</keyword>
<dbReference type="OrthoDB" id="6182772at2"/>
<dbReference type="EMBL" id="WOCD01000001">
    <property type="protein sequence ID" value="MUH71065.1"/>
    <property type="molecule type" value="Genomic_DNA"/>
</dbReference>
<dbReference type="Pfam" id="PF13671">
    <property type="entry name" value="AAA_33"/>
    <property type="match status" value="1"/>
</dbReference>
<gene>
    <name evidence="1" type="ORF">GNP35_00265</name>
</gene>
<sequence length="163" mass="18637">MSKATLNKQVVTNKQVILLRGLPGAGKSTFINSILKNSNQLSDNIVIHSTDHFFMTAEGYQFDPQKLPLNHEKNQQAFSGSLKKGIPLVICDNTNIEYWQMKPYLEAAHYYGYSVEVISVGLFKNSDKRQQYVLRNSHNIEQEVVESMAKKSQRFNYLKHAVN</sequence>
<dbReference type="PANTHER" id="PTHR13308">
    <property type="entry name" value="NEDD4-BINDING PROTEIN 2-LIKE 1"/>
    <property type="match status" value="1"/>
</dbReference>
<evidence type="ECO:0000313" key="1">
    <source>
        <dbReference type="EMBL" id="MUH71065.1"/>
    </source>
</evidence>
<organism evidence="1 2">
    <name type="scientific">Psychrosphaera haliotis</name>
    <dbReference type="NCBI Taxonomy" id="555083"/>
    <lineage>
        <taxon>Bacteria</taxon>
        <taxon>Pseudomonadati</taxon>
        <taxon>Pseudomonadota</taxon>
        <taxon>Gammaproteobacteria</taxon>
        <taxon>Alteromonadales</taxon>
        <taxon>Pseudoalteromonadaceae</taxon>
        <taxon>Psychrosphaera</taxon>
    </lineage>
</organism>
<dbReference type="RefSeq" id="WP_155693468.1">
    <property type="nucleotide sequence ID" value="NZ_WOCD01000001.1"/>
</dbReference>
<reference evidence="1 2" key="1">
    <citation type="submission" date="2019-11" db="EMBL/GenBank/DDBJ databases">
        <title>P. haliotis isolates from Z. marina roots.</title>
        <authorList>
            <person name="Cohen M."/>
            <person name="Jospin G."/>
            <person name="Eisen J.A."/>
            <person name="Coil D.A."/>
        </authorList>
    </citation>
    <scope>NUCLEOTIDE SEQUENCE [LARGE SCALE GENOMIC DNA]</scope>
    <source>
        <strain evidence="1 2">UCD-MCMsp1aY</strain>
    </source>
</reference>
<dbReference type="InterPro" id="IPR027417">
    <property type="entry name" value="P-loop_NTPase"/>
</dbReference>
<dbReference type="InterPro" id="IPR026302">
    <property type="entry name" value="NEDD4-bd_p2"/>
</dbReference>
<protein>
    <submittedName>
        <fullName evidence="1">AAA family ATPase</fullName>
    </submittedName>
</protein>
<comment type="caution">
    <text evidence="1">The sequence shown here is derived from an EMBL/GenBank/DDBJ whole genome shotgun (WGS) entry which is preliminary data.</text>
</comment>
<dbReference type="PANTHER" id="PTHR13308:SF40">
    <property type="entry name" value="NEDD4-BINDING PROTEIN 2-LIKE 1"/>
    <property type="match status" value="1"/>
</dbReference>
<proteinExistence type="predicted"/>
<dbReference type="SUPFAM" id="SSF52540">
    <property type="entry name" value="P-loop containing nucleoside triphosphate hydrolases"/>
    <property type="match status" value="1"/>
</dbReference>
<dbReference type="Proteomes" id="UP000439994">
    <property type="component" value="Unassembled WGS sequence"/>
</dbReference>
<name>A0A6N8F376_9GAMM</name>
<dbReference type="Gene3D" id="3.40.50.300">
    <property type="entry name" value="P-loop containing nucleotide triphosphate hydrolases"/>
    <property type="match status" value="1"/>
</dbReference>
<accession>A0A6N8F376</accession>